<evidence type="ECO:0000256" key="7">
    <source>
        <dbReference type="ARBA" id="ARBA00022840"/>
    </source>
</evidence>
<feature type="compositionally biased region" description="Basic and acidic residues" evidence="13">
    <location>
        <begin position="484"/>
        <end position="496"/>
    </location>
</feature>
<dbReference type="EMBL" id="JBAHYK010000881">
    <property type="protein sequence ID" value="KAL0570750.1"/>
    <property type="molecule type" value="Genomic_DNA"/>
</dbReference>
<name>A0ABR3F668_9AGAR</name>
<feature type="compositionally biased region" description="Basic and acidic residues" evidence="13">
    <location>
        <begin position="452"/>
        <end position="465"/>
    </location>
</feature>
<comment type="similarity">
    <text evidence="2">Belongs to the AAA ATPase family. BCS1 subfamily.</text>
</comment>
<dbReference type="Pfam" id="PF08740">
    <property type="entry name" value="BCS1_N"/>
    <property type="match status" value="1"/>
</dbReference>
<evidence type="ECO:0000313" key="16">
    <source>
        <dbReference type="EMBL" id="KAL0570750.1"/>
    </source>
</evidence>
<feature type="region of interest" description="Disordered" evidence="13">
    <location>
        <begin position="342"/>
        <end position="374"/>
    </location>
</feature>
<evidence type="ECO:0000256" key="3">
    <source>
        <dbReference type="ARBA" id="ARBA00022692"/>
    </source>
</evidence>
<evidence type="ECO:0000259" key="14">
    <source>
        <dbReference type="SMART" id="SM00382"/>
    </source>
</evidence>
<dbReference type="InterPro" id="IPR003959">
    <property type="entry name" value="ATPase_AAA_core"/>
</dbReference>
<dbReference type="SMART" id="SM00382">
    <property type="entry name" value="AAA"/>
    <property type="match status" value="1"/>
</dbReference>
<keyword evidence="6" id="KW-0378">Hydrolase</keyword>
<keyword evidence="9" id="KW-0496">Mitochondrion</keyword>
<dbReference type="InterPro" id="IPR027417">
    <property type="entry name" value="P-loop_NTPase"/>
</dbReference>
<evidence type="ECO:0000256" key="9">
    <source>
        <dbReference type="ARBA" id="ARBA00023128"/>
    </source>
</evidence>
<evidence type="ECO:0000256" key="2">
    <source>
        <dbReference type="ARBA" id="ARBA00007448"/>
    </source>
</evidence>
<feature type="domain" description="BCS1 N-terminal" evidence="15">
    <location>
        <begin position="60"/>
        <end position="242"/>
    </location>
</feature>
<evidence type="ECO:0000256" key="4">
    <source>
        <dbReference type="ARBA" id="ARBA00022741"/>
    </source>
</evidence>
<protein>
    <recommendedName>
        <fullName evidence="18">P-loop containing nucleoside triphosphate hydrolase protein</fullName>
    </recommendedName>
</protein>
<dbReference type="SUPFAM" id="SSF52540">
    <property type="entry name" value="P-loop containing nucleoside triphosphate hydrolases"/>
    <property type="match status" value="1"/>
</dbReference>
<dbReference type="InterPro" id="IPR050747">
    <property type="entry name" value="Mitochondrial_chaperone_BCS1"/>
</dbReference>
<evidence type="ECO:0000313" key="17">
    <source>
        <dbReference type="Proteomes" id="UP001465976"/>
    </source>
</evidence>
<dbReference type="PANTHER" id="PTHR23070">
    <property type="entry name" value="BCS1 AAA-TYPE ATPASE"/>
    <property type="match status" value="1"/>
</dbReference>
<evidence type="ECO:0000256" key="5">
    <source>
        <dbReference type="ARBA" id="ARBA00022792"/>
    </source>
</evidence>
<comment type="subcellular location">
    <subcellularLocation>
        <location evidence="1">Mitochondrion inner membrane</location>
        <topology evidence="1">Single-pass membrane protein</topology>
    </subcellularLocation>
</comment>
<evidence type="ECO:0000256" key="11">
    <source>
        <dbReference type="ARBA" id="ARBA00048778"/>
    </source>
</evidence>
<evidence type="ECO:0000256" key="12">
    <source>
        <dbReference type="RuleBase" id="RU003651"/>
    </source>
</evidence>
<evidence type="ECO:0000256" key="6">
    <source>
        <dbReference type="ARBA" id="ARBA00022801"/>
    </source>
</evidence>
<dbReference type="InterPro" id="IPR014851">
    <property type="entry name" value="BCS1_N"/>
</dbReference>
<evidence type="ECO:0008006" key="18">
    <source>
        <dbReference type="Google" id="ProtNLM"/>
    </source>
</evidence>
<feature type="region of interest" description="Disordered" evidence="13">
    <location>
        <begin position="552"/>
        <end position="604"/>
    </location>
</feature>
<proteinExistence type="inferred from homology"/>
<feature type="domain" description="AAA+ ATPase" evidence="14">
    <location>
        <begin position="273"/>
        <end position="431"/>
    </location>
</feature>
<keyword evidence="17" id="KW-1185">Reference proteome</keyword>
<dbReference type="Pfam" id="PF00004">
    <property type="entry name" value="AAA"/>
    <property type="match status" value="2"/>
</dbReference>
<keyword evidence="4 12" id="KW-0547">Nucleotide-binding</keyword>
<keyword evidence="7 12" id="KW-0067">ATP-binding</keyword>
<dbReference type="PROSITE" id="PS00674">
    <property type="entry name" value="AAA"/>
    <property type="match status" value="1"/>
</dbReference>
<gene>
    <name evidence="16" type="ORF">V5O48_011216</name>
</gene>
<dbReference type="InterPro" id="IPR003593">
    <property type="entry name" value="AAA+_ATPase"/>
</dbReference>
<evidence type="ECO:0000256" key="13">
    <source>
        <dbReference type="SAM" id="MobiDB-lite"/>
    </source>
</evidence>
<organism evidence="16 17">
    <name type="scientific">Marasmius crinis-equi</name>
    <dbReference type="NCBI Taxonomy" id="585013"/>
    <lineage>
        <taxon>Eukaryota</taxon>
        <taxon>Fungi</taxon>
        <taxon>Dikarya</taxon>
        <taxon>Basidiomycota</taxon>
        <taxon>Agaricomycotina</taxon>
        <taxon>Agaricomycetes</taxon>
        <taxon>Agaricomycetidae</taxon>
        <taxon>Agaricales</taxon>
        <taxon>Marasmiineae</taxon>
        <taxon>Marasmiaceae</taxon>
        <taxon>Marasmius</taxon>
    </lineage>
</organism>
<dbReference type="SMART" id="SM01024">
    <property type="entry name" value="BCS1_N"/>
    <property type="match status" value="1"/>
</dbReference>
<keyword evidence="5" id="KW-0999">Mitochondrion inner membrane</keyword>
<evidence type="ECO:0000256" key="1">
    <source>
        <dbReference type="ARBA" id="ARBA00004434"/>
    </source>
</evidence>
<feature type="compositionally biased region" description="Low complexity" evidence="13">
    <location>
        <begin position="348"/>
        <end position="361"/>
    </location>
</feature>
<evidence type="ECO:0000256" key="10">
    <source>
        <dbReference type="ARBA" id="ARBA00023136"/>
    </source>
</evidence>
<dbReference type="InterPro" id="IPR057495">
    <property type="entry name" value="AAA_lid_BCS1"/>
</dbReference>
<dbReference type="Proteomes" id="UP001465976">
    <property type="component" value="Unassembled WGS sequence"/>
</dbReference>
<keyword evidence="3" id="KW-0812">Transmembrane</keyword>
<evidence type="ECO:0000259" key="15">
    <source>
        <dbReference type="SMART" id="SM01024"/>
    </source>
</evidence>
<reference evidence="16 17" key="1">
    <citation type="submission" date="2024-02" db="EMBL/GenBank/DDBJ databases">
        <title>A draft genome for the cacao thread blight pathogen Marasmius crinis-equi.</title>
        <authorList>
            <person name="Cohen S.P."/>
            <person name="Baruah I.K."/>
            <person name="Amoako-Attah I."/>
            <person name="Bukari Y."/>
            <person name="Meinhardt L.W."/>
            <person name="Bailey B.A."/>
        </authorList>
    </citation>
    <scope>NUCLEOTIDE SEQUENCE [LARGE SCALE GENOMIC DNA]</scope>
    <source>
        <strain evidence="16 17">GH-76</strain>
    </source>
</reference>
<comment type="catalytic activity">
    <reaction evidence="11">
        <text>ATP + H2O = ADP + phosphate + H(+)</text>
        <dbReference type="Rhea" id="RHEA:13065"/>
        <dbReference type="ChEBI" id="CHEBI:15377"/>
        <dbReference type="ChEBI" id="CHEBI:15378"/>
        <dbReference type="ChEBI" id="CHEBI:30616"/>
        <dbReference type="ChEBI" id="CHEBI:43474"/>
        <dbReference type="ChEBI" id="CHEBI:456216"/>
    </reaction>
    <physiologicalReaction direction="left-to-right" evidence="11">
        <dbReference type="Rhea" id="RHEA:13066"/>
    </physiologicalReaction>
</comment>
<dbReference type="Gene3D" id="3.40.50.300">
    <property type="entry name" value="P-loop containing nucleotide triphosphate hydrolases"/>
    <property type="match status" value="1"/>
</dbReference>
<evidence type="ECO:0000256" key="8">
    <source>
        <dbReference type="ARBA" id="ARBA00022989"/>
    </source>
</evidence>
<dbReference type="InterPro" id="IPR003960">
    <property type="entry name" value="ATPase_AAA_CS"/>
</dbReference>
<dbReference type="Pfam" id="PF25426">
    <property type="entry name" value="AAA_lid_BCS1"/>
    <property type="match status" value="1"/>
</dbReference>
<keyword evidence="10" id="KW-0472">Membrane</keyword>
<feature type="region of interest" description="Disordered" evidence="13">
    <location>
        <begin position="452"/>
        <end position="502"/>
    </location>
</feature>
<accession>A0ABR3F668</accession>
<keyword evidence="8" id="KW-1133">Transmembrane helix</keyword>
<comment type="caution">
    <text evidence="16">The sequence shown here is derived from an EMBL/GenBank/DDBJ whole genome shotgun (WGS) entry which is preliminary data.</text>
</comment>
<sequence>MEGALQNILKLTTNLPPGNITANSSTVFSRDAMSPNMGNISTLIGLLFSFSALGDWLKLIVIGGFLETCRRGVWSIYHKVIGSFWINAYFEDDDIVYDWMMLWLAKQPSWKNTRDVEVSTETYGANTTSVQLDGDEASASYFKSSRKLTYLPSLATTYSLWYKRRYMTITRTQQQTGWYGHKERTLCISIFSRRSSLLIELLQEARDAYLADQAHSMCVFVSDNNNNWKHVACRPKRSMRSIILDPGTKDKLLEDARDFLESKAWYAERGIPFRRGYLLYGAPGSGKTSLIHSMAGELGLDVYIVSLSRAGLDDNTLGELINELPERCIALMEDIDAAFTHGVSRDNTSSTSSSPTPGGEAIPPPPPPSGSTAVPATANRLSLSGLLNALDGVGAQEGRILFATTNKYSSLDPALCRPGRMDLHIEFKLASKYQASELFARFYNPQEEFLEKVEEGEKESEKESDSGYSSVDGDADVADSSIEASEKECKSEDGGRWRSPKLSSGRIRALAAKFAEVLPEREYSMAALQGYLMLHKTRPLEAVREFKGWLEKEKADQEKRQKEKDQKKEEEEKKKKEKEEKEKKEKEEKERKEKEEKEAREKLVKEMREKVEKEVRESIEREMRAAAEKEMRTKIAV</sequence>